<evidence type="ECO:0000256" key="1">
    <source>
        <dbReference type="ARBA" id="ARBA00004418"/>
    </source>
</evidence>
<evidence type="ECO:0000259" key="4">
    <source>
        <dbReference type="SMART" id="SM00062"/>
    </source>
</evidence>
<evidence type="ECO:0000256" key="2">
    <source>
        <dbReference type="ARBA" id="ARBA00022729"/>
    </source>
</evidence>
<evidence type="ECO:0000256" key="3">
    <source>
        <dbReference type="SAM" id="Phobius"/>
    </source>
</evidence>
<proteinExistence type="predicted"/>
<comment type="subcellular location">
    <subcellularLocation>
        <location evidence="1">Periplasm</location>
    </subcellularLocation>
</comment>
<dbReference type="Proteomes" id="UP000009045">
    <property type="component" value="Chromosome"/>
</dbReference>
<dbReference type="AlphaFoldDB" id="F7X9S8"/>
<dbReference type="KEGG" id="smx:SM11_chr3133"/>
<feature type="transmembrane region" description="Helical" evidence="3">
    <location>
        <begin position="38"/>
        <end position="58"/>
    </location>
</feature>
<dbReference type="PANTHER" id="PTHR35936">
    <property type="entry name" value="MEMBRANE-BOUND LYTIC MUREIN TRANSGLYCOSYLASE F"/>
    <property type="match status" value="1"/>
</dbReference>
<protein>
    <submittedName>
        <fullName evidence="5">ABC transporter, periplasmic solute-binding protein</fullName>
    </submittedName>
</protein>
<organism evidence="5 6">
    <name type="scientific">Sinorhizobium meliloti (strain SM11)</name>
    <dbReference type="NCBI Taxonomy" id="707241"/>
    <lineage>
        <taxon>Bacteria</taxon>
        <taxon>Pseudomonadati</taxon>
        <taxon>Pseudomonadota</taxon>
        <taxon>Alphaproteobacteria</taxon>
        <taxon>Hyphomicrobiales</taxon>
        <taxon>Rhizobiaceae</taxon>
        <taxon>Sinorhizobium/Ensifer group</taxon>
        <taxon>Sinorhizobium</taxon>
    </lineage>
</organism>
<dbReference type="Gene3D" id="3.40.190.10">
    <property type="entry name" value="Periplasmic binding protein-like II"/>
    <property type="match status" value="2"/>
</dbReference>
<dbReference type="PANTHER" id="PTHR35936:SF19">
    <property type="entry name" value="AMINO-ACID-BINDING PROTEIN YXEM-RELATED"/>
    <property type="match status" value="1"/>
</dbReference>
<keyword evidence="3" id="KW-0472">Membrane</keyword>
<gene>
    <name evidence="5" type="ordered locus">SM11_chr3133</name>
</gene>
<accession>F7X9S8</accession>
<dbReference type="SUPFAM" id="SSF53850">
    <property type="entry name" value="Periplasmic binding protein-like II"/>
    <property type="match status" value="1"/>
</dbReference>
<dbReference type="PATRIC" id="fig|707241.3.peg.3271"/>
<feature type="domain" description="Solute-binding protein family 3/N-terminal" evidence="4">
    <location>
        <begin position="69"/>
        <end position="305"/>
    </location>
</feature>
<dbReference type="GO" id="GO:0042597">
    <property type="term" value="C:periplasmic space"/>
    <property type="evidence" value="ECO:0007669"/>
    <property type="project" value="UniProtKB-SubCell"/>
</dbReference>
<name>F7X9S8_SINMM</name>
<dbReference type="EMBL" id="CP001830">
    <property type="protein sequence ID" value="AEH80377.1"/>
    <property type="molecule type" value="Genomic_DNA"/>
</dbReference>
<keyword evidence="2" id="KW-0732">Signal</keyword>
<reference evidence="5 6" key="1">
    <citation type="journal article" date="2011" name="J. Biotechnol.">
        <title>The complete genome sequence of the dominant Sinorhizobium meliloti field isolate SM11 extends the S. meliloti pan-genome.</title>
        <authorList>
            <person name="Schneiker-Bekel S."/>
            <person name="Wibberg D."/>
            <person name="Bekel T."/>
            <person name="Blom J."/>
            <person name="Linke B."/>
            <person name="Neuweger H."/>
            <person name="Stiens M."/>
            <person name="Vorholter F.J."/>
            <person name="Weidner S."/>
            <person name="Goesmann A."/>
            <person name="Puhler A."/>
            <person name="Schluter A."/>
        </authorList>
    </citation>
    <scope>NUCLEOTIDE SEQUENCE [LARGE SCALE GENOMIC DNA]</scope>
    <source>
        <strain evidence="5 6">SM11</strain>
    </source>
</reference>
<dbReference type="InterPro" id="IPR001638">
    <property type="entry name" value="Solute-binding_3/MltF_N"/>
</dbReference>
<dbReference type="Pfam" id="PF00497">
    <property type="entry name" value="SBP_bac_3"/>
    <property type="match status" value="1"/>
</dbReference>
<dbReference type="SMART" id="SM00062">
    <property type="entry name" value="PBPb"/>
    <property type="match status" value="1"/>
</dbReference>
<keyword evidence="3" id="KW-1133">Transmembrane helix</keyword>
<sequence>MFRGSCSKSKCYSDHCAPCERRDAVGLAYRREDCVKGLFAKLAIGVAALAFVTAAQAGETLDRVMGKKAMVVATNSGWPPQSYLDDSNELVGFDIDVSKEIAKRLGVEVSFETPDWATLTGGRWQGRYDLGVGSVTPTKARAQVIDFAGIYYFSPYVYVLHKDSQAKSVADLNGKIIGVETATTSEDFIRRQLEIDAPGLPPIEYKIEPGEIRTFADSMLPFDDLRLGDGVRLDAVIAPEQTALNAVKNGYPLRVLEGEYAFREPLVVIAEKVDPDWTKKVGSIIDEMKKDGTLATLTTKWYGKDYSAD</sequence>
<dbReference type="HOGENOM" id="CLU_019602_18_5_5"/>
<evidence type="ECO:0000313" key="5">
    <source>
        <dbReference type="EMBL" id="AEH80377.1"/>
    </source>
</evidence>
<evidence type="ECO:0000313" key="6">
    <source>
        <dbReference type="Proteomes" id="UP000009045"/>
    </source>
</evidence>
<keyword evidence="3" id="KW-0812">Transmembrane</keyword>